<feature type="compositionally biased region" description="Basic residues" evidence="1">
    <location>
        <begin position="984"/>
        <end position="1002"/>
    </location>
</feature>
<dbReference type="SUPFAM" id="SSF69304">
    <property type="entry name" value="Tricorn protease N-terminal domain"/>
    <property type="match status" value="1"/>
</dbReference>
<feature type="transmembrane region" description="Helical" evidence="2">
    <location>
        <begin position="709"/>
        <end position="728"/>
    </location>
</feature>
<keyword evidence="2" id="KW-0812">Transmembrane</keyword>
<sequence>MLILYITVGIANVCKDEYGELGSPLSGSFELPETQYEYMITVFEDQQKSLLYFVGFYKLDSGKRETIIYQSDYNLRKVKAMTYGLSSCDYSYVMSTDAKIYIQDYTTNKIFEIDTDTLRISRELIIPSATLSSKGEMAASSNLYFTMELNSITEVCRWDTLTTNLDCFSFNLITYSNMVPISPDLLFYASDDPAGGQYYLINYNFSDSPNLVWKKSIVCPVTNCATRYSSSTLSKDEKSIFTMIRYGENFIFHKLNTSDGSSQNSGFICSDPEARASHSVKEFSDFVAVQIYTNTFSPNPTRLILISSDNSKILKEYDTANIRFYNALPVTIQGQEIMYFPGGHLSNKTFFLGRSPVNNIDQLFEFEVGVSHFVPITTDYQVLDTSSNPSLTSTPRTLTISTSTSITETDVTSVISPSFTTHVALWNQDHVQSVQSDSFVQLNFTWACAQAVNFTAVSFSLAQIGSNEVPEWVQIDTEAQELHLNKTPQLSESETYNFSLKISFGSEVHHKRFEITVEQCNILNCETCQLGSPTLCETCETGYEGSDGQKSCSKVSAVAGAAEAAAALASASVMMAGVSSALSLSSVNSIFSLMNSLQLAVLLPLVPEYFSPKVLALLSGMGFAMMSFDFIRLNDIPFVEEVSKWVAYPQSDDYLNSLGMKSGSSVVNYLSLMIIVCLVGIIHLCIVVINESLRNSKRQKRKKFFHRLFLFFTFNIYIRIFIQAFAFTTLSILAELYAMNLSTALTQISFGLCVLFALGTSVLFILSFYMYAMSFPEFDCKKYWPCTEYFNGVKPDKHSKLYSSIFMITRLASSSLLIIGREAESSQKAIYFYLLNIGYGLYLLTVRPFENPQDNIIEGINQVLFCCLCVPLSWLNTEAAWTPFYESYFTSLLTASPLIGSIICLVFLIKTIIIFVRKKKVQRNSNNNDGRMKTHAEEHKASPVKEENKQVSECASSIIQSEPNFNKSNASLVRTPEVMGRNPPRPKVRKLLASRKVGVKPK</sequence>
<reference evidence="3" key="1">
    <citation type="submission" date="2023-07" db="EMBL/GenBank/DDBJ databases">
        <authorList>
            <consortium name="AG Swart"/>
            <person name="Singh M."/>
            <person name="Singh A."/>
            <person name="Seah K."/>
            <person name="Emmerich C."/>
        </authorList>
    </citation>
    <scope>NUCLEOTIDE SEQUENCE</scope>
    <source>
        <strain evidence="3">DP1</strain>
    </source>
</reference>
<feature type="transmembrane region" description="Helical" evidence="2">
    <location>
        <begin position="895"/>
        <end position="916"/>
    </location>
</feature>
<gene>
    <name evidence="3" type="ORF">ECRASSUSDP1_LOCUS22362</name>
</gene>
<comment type="caution">
    <text evidence="3">The sequence shown here is derived from an EMBL/GenBank/DDBJ whole genome shotgun (WGS) entry which is preliminary data.</text>
</comment>
<keyword evidence="2" id="KW-1133">Transmembrane helix</keyword>
<organism evidence="3 4">
    <name type="scientific">Euplotes crassus</name>
    <dbReference type="NCBI Taxonomy" id="5936"/>
    <lineage>
        <taxon>Eukaryota</taxon>
        <taxon>Sar</taxon>
        <taxon>Alveolata</taxon>
        <taxon>Ciliophora</taxon>
        <taxon>Intramacronucleata</taxon>
        <taxon>Spirotrichea</taxon>
        <taxon>Hypotrichia</taxon>
        <taxon>Euplotida</taxon>
        <taxon>Euplotidae</taxon>
        <taxon>Moneuplotes</taxon>
    </lineage>
</organism>
<protein>
    <submittedName>
        <fullName evidence="3">Uncharacterized protein</fullName>
    </submittedName>
</protein>
<dbReference type="EMBL" id="CAMPGE010022925">
    <property type="protein sequence ID" value="CAI2380919.1"/>
    <property type="molecule type" value="Genomic_DNA"/>
</dbReference>
<accession>A0AAD1XXZ9</accession>
<feature type="transmembrane region" description="Helical" evidence="2">
    <location>
        <begin position="666"/>
        <end position="689"/>
    </location>
</feature>
<name>A0AAD1XXZ9_EUPCR</name>
<feature type="region of interest" description="Disordered" evidence="1">
    <location>
        <begin position="967"/>
        <end position="1002"/>
    </location>
</feature>
<dbReference type="Proteomes" id="UP001295684">
    <property type="component" value="Unassembled WGS sequence"/>
</dbReference>
<keyword evidence="4" id="KW-1185">Reference proteome</keyword>
<feature type="transmembrane region" description="Helical" evidence="2">
    <location>
        <begin position="748"/>
        <end position="772"/>
    </location>
</feature>
<feature type="compositionally biased region" description="Basic and acidic residues" evidence="1">
    <location>
        <begin position="930"/>
        <end position="949"/>
    </location>
</feature>
<proteinExistence type="predicted"/>
<dbReference type="AlphaFoldDB" id="A0AAD1XXZ9"/>
<evidence type="ECO:0000313" key="3">
    <source>
        <dbReference type="EMBL" id="CAI2380919.1"/>
    </source>
</evidence>
<evidence type="ECO:0000313" key="4">
    <source>
        <dbReference type="Proteomes" id="UP001295684"/>
    </source>
</evidence>
<evidence type="ECO:0000256" key="1">
    <source>
        <dbReference type="SAM" id="MobiDB-lite"/>
    </source>
</evidence>
<keyword evidence="2" id="KW-0472">Membrane</keyword>
<feature type="region of interest" description="Disordered" evidence="1">
    <location>
        <begin position="924"/>
        <end position="949"/>
    </location>
</feature>
<feature type="transmembrane region" description="Helical" evidence="2">
    <location>
        <begin position="831"/>
        <end position="849"/>
    </location>
</feature>
<evidence type="ECO:0000256" key="2">
    <source>
        <dbReference type="SAM" id="Phobius"/>
    </source>
</evidence>